<evidence type="ECO:0000313" key="4">
    <source>
        <dbReference type="Proteomes" id="UP000034410"/>
    </source>
</evidence>
<accession>A0A0F7JXD1</accession>
<evidence type="ECO:0000256" key="1">
    <source>
        <dbReference type="PROSITE-ProRule" id="PRU00409"/>
    </source>
</evidence>
<dbReference type="EMBL" id="CP011412">
    <property type="protein sequence ID" value="AKH19263.1"/>
    <property type="molecule type" value="Genomic_DNA"/>
</dbReference>
<dbReference type="InterPro" id="IPR040803">
    <property type="entry name" value="MfnD_preATP-grasp"/>
</dbReference>
<dbReference type="InterPro" id="IPR003806">
    <property type="entry name" value="ATP-grasp_PylC-type"/>
</dbReference>
<dbReference type="InterPro" id="IPR011761">
    <property type="entry name" value="ATP-grasp"/>
</dbReference>
<keyword evidence="1" id="KW-0547">Nucleotide-binding</keyword>
<evidence type="ECO:0000313" key="3">
    <source>
        <dbReference type="EMBL" id="AKH19263.1"/>
    </source>
</evidence>
<reference evidence="3 4" key="1">
    <citation type="journal article" date="2015" name="Genome Announc.">
        <title>Complete Genome Sequence of Sedimenticola thiotaurini Strain SIP-G1, a Polyphosphate- and Polyhydroxyalkanoate-Accumulating Sulfur-Oxidizing Gammaproteobacterium Isolated from Salt Marsh Sediments.</title>
        <authorList>
            <person name="Flood B.E."/>
            <person name="Jones D.S."/>
            <person name="Bailey J.V."/>
        </authorList>
    </citation>
    <scope>NUCLEOTIDE SEQUENCE [LARGE SCALE GENOMIC DNA]</scope>
    <source>
        <strain evidence="3 4">SIP-G1</strain>
    </source>
</reference>
<dbReference type="KEGG" id="seds:AAY24_01680"/>
<organism evidence="3 4">
    <name type="scientific">Sedimenticola thiotaurini</name>
    <dbReference type="NCBI Taxonomy" id="1543721"/>
    <lineage>
        <taxon>Bacteria</taxon>
        <taxon>Pseudomonadati</taxon>
        <taxon>Pseudomonadota</taxon>
        <taxon>Gammaproteobacteria</taxon>
        <taxon>Chromatiales</taxon>
        <taxon>Sedimenticolaceae</taxon>
        <taxon>Sedimenticola</taxon>
    </lineage>
</organism>
<dbReference type="Pfam" id="PF02655">
    <property type="entry name" value="ATP-grasp_3"/>
    <property type="match status" value="1"/>
</dbReference>
<dbReference type="PATRIC" id="fig|1543721.4.peg.357"/>
<dbReference type="GO" id="GO:0046872">
    <property type="term" value="F:metal ion binding"/>
    <property type="evidence" value="ECO:0007669"/>
    <property type="project" value="InterPro"/>
</dbReference>
<dbReference type="InterPro" id="IPR024710">
    <property type="entry name" value="MfnD"/>
</dbReference>
<dbReference type="AlphaFoldDB" id="A0A0F7JXD1"/>
<dbReference type="Gene3D" id="3.30.470.20">
    <property type="entry name" value="ATP-grasp fold, B domain"/>
    <property type="match status" value="1"/>
</dbReference>
<proteinExistence type="predicted"/>
<protein>
    <recommendedName>
        <fullName evidence="2">ATP-grasp domain-containing protein</fullName>
    </recommendedName>
</protein>
<name>A0A0F7JXD1_9GAMM</name>
<dbReference type="PIRSF" id="PIRSF016766">
    <property type="entry name" value="UCP016766_ATPgrasp"/>
    <property type="match status" value="1"/>
</dbReference>
<evidence type="ECO:0000259" key="2">
    <source>
        <dbReference type="PROSITE" id="PS50975"/>
    </source>
</evidence>
<dbReference type="Gene3D" id="3.40.50.11770">
    <property type="match status" value="1"/>
</dbReference>
<dbReference type="Pfam" id="PF18301">
    <property type="entry name" value="preATP-grasp_3"/>
    <property type="match status" value="1"/>
</dbReference>
<feature type="domain" description="ATP-grasp" evidence="2">
    <location>
        <begin position="127"/>
        <end position="307"/>
    </location>
</feature>
<dbReference type="PROSITE" id="PS50975">
    <property type="entry name" value="ATP_GRASP"/>
    <property type="match status" value="1"/>
</dbReference>
<keyword evidence="1" id="KW-0067">ATP-binding</keyword>
<dbReference type="GO" id="GO:0005524">
    <property type="term" value="F:ATP binding"/>
    <property type="evidence" value="ECO:0007669"/>
    <property type="project" value="UniProtKB-UniRule"/>
</dbReference>
<dbReference type="SUPFAM" id="SSF56059">
    <property type="entry name" value="Glutathione synthetase ATP-binding domain-like"/>
    <property type="match status" value="1"/>
</dbReference>
<gene>
    <name evidence="3" type="ORF">AAY24_01680</name>
</gene>
<keyword evidence="4" id="KW-1185">Reference proteome</keyword>
<dbReference type="Proteomes" id="UP000034410">
    <property type="component" value="Chromosome"/>
</dbReference>
<dbReference type="Gene3D" id="2.30.36.100">
    <property type="match status" value="1"/>
</dbReference>
<sequence length="332" mass="35814">MRVFVFEYITGGGCVNEEMVPSLRAEGDLMLNAIVRDLSKLESVDVLVMRDARLDSLALPTHTCWVDDDWWSAWLDCVESVDAVLPIAPETNGILESLCRTVEESGKLLLNSSAEAVAVASSKKATVDCLALQGVPVIPTWRFGAHPRFNEHPLVVKPDQGVGCQDIHIIADETALIEYVDSRDPLIEWVVQPYIVGQAISMSIMVGQSCVCLVGTNIQRVVQMDDGFYLLGCAVNGLKSHQGELLDLAKGICGAIPGLWGYVGVDLILTEQGPVVLEINPRLTTAYVGLSQSTGMNLGAMLVQMAERPGLLPTGLITGECVNIDLELGRVA</sequence>